<protein>
    <submittedName>
        <fullName evidence="3">F-box domain-containing protein</fullName>
    </submittedName>
</protein>
<dbReference type="InterPro" id="IPR012338">
    <property type="entry name" value="Beta-lactam/transpept-like"/>
</dbReference>
<keyword evidence="4" id="KW-1185">Reference proteome</keyword>
<dbReference type="Pfam" id="PF00144">
    <property type="entry name" value="Beta-lactamase"/>
    <property type="match status" value="1"/>
</dbReference>
<dbReference type="AlphaFoldDB" id="A0A8H7CPP9"/>
<dbReference type="CDD" id="cd07067">
    <property type="entry name" value="HP_PGM_like"/>
    <property type="match status" value="1"/>
</dbReference>
<evidence type="ECO:0000259" key="2">
    <source>
        <dbReference type="Pfam" id="PF00144"/>
    </source>
</evidence>
<dbReference type="EMBL" id="JACAZI010000016">
    <property type="protein sequence ID" value="KAF7342988.1"/>
    <property type="molecule type" value="Genomic_DNA"/>
</dbReference>
<dbReference type="SUPFAM" id="SSF53254">
    <property type="entry name" value="Phosphoglycerate mutase-like"/>
    <property type="match status" value="1"/>
</dbReference>
<proteinExistence type="inferred from homology"/>
<comment type="similarity">
    <text evidence="1">Belongs to the peptidase S12 family.</text>
</comment>
<evidence type="ECO:0000313" key="4">
    <source>
        <dbReference type="Proteomes" id="UP000620124"/>
    </source>
</evidence>
<dbReference type="InterPro" id="IPR050491">
    <property type="entry name" value="AmpC-like"/>
</dbReference>
<dbReference type="Proteomes" id="UP000620124">
    <property type="component" value="Unassembled WGS sequence"/>
</dbReference>
<dbReference type="InterPro" id="IPR013078">
    <property type="entry name" value="His_Pase_superF_clade-1"/>
</dbReference>
<dbReference type="InterPro" id="IPR029033">
    <property type="entry name" value="His_PPase_superfam"/>
</dbReference>
<sequence length="790" mass="87773">MVARTSMAPPITPDTVFAIASDSKLFLATGVGLLIKNESLAEHRREKLRWDTKIATLLPEWGLMDAEMQNGVTIQDMLSHRTGMPRHDYSGYAREGGVSEMISTLRFLRPSSGFREQYQYNNLMYETLSHLQPTLLNQTFESYIAQHIFMPLGMNASTYSVAEAEERGTLAQGHHWSMKDSLAGRNGTLTATVPYFQRPGEEKIWAGAAGILSSARDLSVWVAMLLNSGRHPSTNATVIPEDVVEHVALGASVSLKKAEFPETSPKVYGCGQNRFSYRGHEIIEHGGSNPGFKTIVSRLPHDNIGLVVLSNDDNGVRVMEPVKFQIIDALLGLEPIDWAQRYVDSIAKGIRDNQAVTPRPSPPVLPTTSFDALEGNFNHLTYGSISPCYVRSHTSELTPTCTDVLTHPVVQSILNASESPEIPTFIVPFKRTFSTHLRLAHFSGNLFNVSVIWSNHDVRRAEGHTQSEDVLVGLDNRFMVEWVPGPTRTEDGFAFSGDFWGKEGGCEGVGGLWTGERGGVAVFGFFAQDDPLADADAIGPVPPRFGLLDASDTRWADFTAKLRELNAHDAAVSYKLFFFGRHGEGYHNVGREKYGDTDWLAHWSKLNSDGEIKWGPDAELTAIGMGEAANANKVWKEERAMGVPIMLPERIYCSPMTRAMQTNSITFEGVSGRRPVVLESIREWYGAQTCDKRKTRAYIEKAFPHFDIESSFTDEDELWEMETRETQEHAIMRAKAVLDKIFVEDTDVTFVSITAHVGIISSFMYAVDRKRYPLPTGGVLPVVVKATRCI</sequence>
<evidence type="ECO:0000256" key="1">
    <source>
        <dbReference type="ARBA" id="ARBA00038215"/>
    </source>
</evidence>
<dbReference type="Gene3D" id="3.40.710.10">
    <property type="entry name" value="DD-peptidase/beta-lactamase superfamily"/>
    <property type="match status" value="1"/>
</dbReference>
<name>A0A8H7CPP9_9AGAR</name>
<comment type="caution">
    <text evidence="3">The sequence shown here is derived from an EMBL/GenBank/DDBJ whole genome shotgun (WGS) entry which is preliminary data.</text>
</comment>
<dbReference type="OrthoDB" id="5946976at2759"/>
<dbReference type="InterPro" id="IPR001466">
    <property type="entry name" value="Beta-lactam-related"/>
</dbReference>
<dbReference type="PANTHER" id="PTHR46825:SF15">
    <property type="entry name" value="BETA-LACTAMASE-RELATED DOMAIN-CONTAINING PROTEIN"/>
    <property type="match status" value="1"/>
</dbReference>
<dbReference type="Pfam" id="PF00300">
    <property type="entry name" value="His_Phos_1"/>
    <property type="match status" value="1"/>
</dbReference>
<organism evidence="3 4">
    <name type="scientific">Mycena venus</name>
    <dbReference type="NCBI Taxonomy" id="2733690"/>
    <lineage>
        <taxon>Eukaryota</taxon>
        <taxon>Fungi</taxon>
        <taxon>Dikarya</taxon>
        <taxon>Basidiomycota</taxon>
        <taxon>Agaricomycotina</taxon>
        <taxon>Agaricomycetes</taxon>
        <taxon>Agaricomycetidae</taxon>
        <taxon>Agaricales</taxon>
        <taxon>Marasmiineae</taxon>
        <taxon>Mycenaceae</taxon>
        <taxon>Mycena</taxon>
    </lineage>
</organism>
<gene>
    <name evidence="3" type="ORF">MVEN_01728900</name>
</gene>
<dbReference type="SUPFAM" id="SSF56601">
    <property type="entry name" value="beta-lactamase/transpeptidase-like"/>
    <property type="match status" value="1"/>
</dbReference>
<reference evidence="3" key="1">
    <citation type="submission" date="2020-05" db="EMBL/GenBank/DDBJ databases">
        <title>Mycena genomes resolve the evolution of fungal bioluminescence.</title>
        <authorList>
            <person name="Tsai I.J."/>
        </authorList>
    </citation>
    <scope>NUCLEOTIDE SEQUENCE</scope>
    <source>
        <strain evidence="3">CCC161011</strain>
    </source>
</reference>
<evidence type="ECO:0000313" key="3">
    <source>
        <dbReference type="EMBL" id="KAF7342988.1"/>
    </source>
</evidence>
<accession>A0A8H7CPP9</accession>
<dbReference type="PANTHER" id="PTHR46825">
    <property type="entry name" value="D-ALANYL-D-ALANINE-CARBOXYPEPTIDASE/ENDOPEPTIDASE AMPH"/>
    <property type="match status" value="1"/>
</dbReference>
<feature type="domain" description="Beta-lactamase-related" evidence="2">
    <location>
        <begin position="10"/>
        <end position="318"/>
    </location>
</feature>
<dbReference type="Gene3D" id="3.40.50.1240">
    <property type="entry name" value="Phosphoglycerate mutase-like"/>
    <property type="match status" value="1"/>
</dbReference>